<proteinExistence type="predicted"/>
<dbReference type="EMBL" id="LWBO01000084">
    <property type="protein sequence ID" value="OQP39296.1"/>
    <property type="molecule type" value="Genomic_DNA"/>
</dbReference>
<evidence type="ECO:0000313" key="2">
    <source>
        <dbReference type="Proteomes" id="UP000192277"/>
    </source>
</evidence>
<organism evidence="1 2">
    <name type="scientific">Niastella koreensis</name>
    <dbReference type="NCBI Taxonomy" id="354356"/>
    <lineage>
        <taxon>Bacteria</taxon>
        <taxon>Pseudomonadati</taxon>
        <taxon>Bacteroidota</taxon>
        <taxon>Chitinophagia</taxon>
        <taxon>Chitinophagales</taxon>
        <taxon>Chitinophagaceae</taxon>
        <taxon>Niastella</taxon>
    </lineage>
</organism>
<gene>
    <name evidence="1" type="ORF">A4D02_18410</name>
</gene>
<sequence>MLPTSLLKEWNEKGAHFAQQINEMVAYAAKHGWDKVEQKEISDQRDHLAPEILAALRQANKNNTVTAFRDSCPPSLAPFVSTLSEQGESIWDIHFIDADRIVFMTGAPYETRQAYLWDAKNDKLENLDPAIIAIGKSPRNNCFALATKNSIITMAGWEGTVIAEFKYPDMTLTQMIPFNDGLQVMLITPNGIYITINEDCVLIHPVYAPEDEEDFDEEDEEDEDEYGTEIDMEHGALSPDNNVISFGEQGSDHRVGGNKGIFDIRPASEYPHFTMFSKDGAQVLLNSCHMYHGSTLIVPTDNLKKKPKVINEEDRIYAGVATGKGYIWGNASGYIKAYDYKGKYLWQYYIGGTISGMAISEDESTLYVGSYAGGLHQLKLDAGHRDNHTIGTGKHYEECRWLFWKREAGPLKW</sequence>
<dbReference type="RefSeq" id="WP_014216925.1">
    <property type="nucleotide sequence ID" value="NZ_LWBO01000084.1"/>
</dbReference>
<keyword evidence="2" id="KW-1185">Reference proteome</keyword>
<comment type="caution">
    <text evidence="1">The sequence shown here is derived from an EMBL/GenBank/DDBJ whole genome shotgun (WGS) entry which is preliminary data.</text>
</comment>
<reference evidence="1 2" key="1">
    <citation type="submission" date="2016-04" db="EMBL/GenBank/DDBJ databases">
        <authorList>
            <person name="Chen L."/>
            <person name="Zhuang W."/>
            <person name="Wang G."/>
        </authorList>
    </citation>
    <scope>NUCLEOTIDE SEQUENCE [LARGE SCALE GENOMIC DNA]</scope>
    <source>
        <strain evidence="2">GR20</strain>
    </source>
</reference>
<dbReference type="SUPFAM" id="SSF50998">
    <property type="entry name" value="Quinoprotein alcohol dehydrogenase-like"/>
    <property type="match status" value="1"/>
</dbReference>
<protein>
    <recommendedName>
        <fullName evidence="3">Pyrrolo-quinoline quinone repeat-containing protein</fullName>
    </recommendedName>
</protein>
<accession>A0ABX3NN07</accession>
<dbReference type="Proteomes" id="UP000192277">
    <property type="component" value="Unassembled WGS sequence"/>
</dbReference>
<evidence type="ECO:0008006" key="3">
    <source>
        <dbReference type="Google" id="ProtNLM"/>
    </source>
</evidence>
<name>A0ABX3NN07_9BACT</name>
<dbReference type="InterPro" id="IPR011047">
    <property type="entry name" value="Quinoprotein_ADH-like_sf"/>
</dbReference>
<evidence type="ECO:0000313" key="1">
    <source>
        <dbReference type="EMBL" id="OQP39296.1"/>
    </source>
</evidence>